<evidence type="ECO:0000313" key="7">
    <source>
        <dbReference type="EMBL" id="RTG98975.1"/>
    </source>
</evidence>
<organism evidence="8 10">
    <name type="scientific">Thermus scotoductus</name>
    <dbReference type="NCBI Taxonomy" id="37636"/>
    <lineage>
        <taxon>Bacteria</taxon>
        <taxon>Thermotogati</taxon>
        <taxon>Deinococcota</taxon>
        <taxon>Deinococci</taxon>
        <taxon>Thermales</taxon>
        <taxon>Thermaceae</taxon>
        <taxon>Thermus</taxon>
    </lineage>
</organism>
<dbReference type="PANTHER" id="PTHR10846">
    <property type="entry name" value="SODIUM/POTASSIUM/CALCIUM EXCHANGER"/>
    <property type="match status" value="1"/>
</dbReference>
<dbReference type="PANTHER" id="PTHR10846:SF8">
    <property type="entry name" value="INNER MEMBRANE PROTEIN YRBG"/>
    <property type="match status" value="1"/>
</dbReference>
<dbReference type="EMBL" id="PELY01000022">
    <property type="protein sequence ID" value="RTH28457.1"/>
    <property type="molecule type" value="Genomic_DNA"/>
</dbReference>
<dbReference type="RefSeq" id="WP_126169990.1">
    <property type="nucleotide sequence ID" value="NZ_PELP01000592.1"/>
</dbReference>
<evidence type="ECO:0000313" key="9">
    <source>
        <dbReference type="Proteomes" id="UP000286734"/>
    </source>
</evidence>
<comment type="caution">
    <text evidence="8">The sequence shown here is derived from an EMBL/GenBank/DDBJ whole genome shotgun (WGS) entry which is preliminary data.</text>
</comment>
<evidence type="ECO:0000313" key="8">
    <source>
        <dbReference type="EMBL" id="RTH28457.1"/>
    </source>
</evidence>
<dbReference type="Proteomes" id="UP000287306">
    <property type="component" value="Unassembled WGS sequence"/>
</dbReference>
<gene>
    <name evidence="8" type="ORF">CSW38_01020</name>
    <name evidence="7" type="ORF">CSW47_16720</name>
</gene>
<dbReference type="Gene3D" id="1.20.1420.30">
    <property type="entry name" value="NCX, central ion-binding region"/>
    <property type="match status" value="1"/>
</dbReference>
<dbReference type="InterPro" id="IPR004837">
    <property type="entry name" value="NaCa_Exmemb"/>
</dbReference>
<evidence type="ECO:0000256" key="4">
    <source>
        <dbReference type="ARBA" id="ARBA00023136"/>
    </source>
</evidence>
<evidence type="ECO:0000259" key="6">
    <source>
        <dbReference type="Pfam" id="PF01699"/>
    </source>
</evidence>
<comment type="subcellular location">
    <subcellularLocation>
        <location evidence="1">Membrane</location>
        <topology evidence="1">Multi-pass membrane protein</topology>
    </subcellularLocation>
</comment>
<evidence type="ECO:0000256" key="2">
    <source>
        <dbReference type="ARBA" id="ARBA00022692"/>
    </source>
</evidence>
<dbReference type="EMBL" id="PELP01000592">
    <property type="protein sequence ID" value="RTG98975.1"/>
    <property type="molecule type" value="Genomic_DNA"/>
</dbReference>
<dbReference type="AlphaFoldDB" id="A0A430S3Q3"/>
<accession>A0A430S3Q3</accession>
<reference evidence="9 10" key="1">
    <citation type="journal article" date="2019" name="Extremophiles">
        <title>Biogeography of thermophiles and predominance of Thermus scotoductus in domestic water heaters.</title>
        <authorList>
            <person name="Wilpiszeski R.L."/>
            <person name="Zhang Z."/>
            <person name="House C.H."/>
        </authorList>
    </citation>
    <scope>NUCLEOTIDE SEQUENCE [LARGE SCALE GENOMIC DNA]</scope>
    <source>
        <strain evidence="8 10">25_S25</strain>
        <strain evidence="7 9">34_S34</strain>
    </source>
</reference>
<dbReference type="GO" id="GO:0008273">
    <property type="term" value="F:calcium, potassium:sodium antiporter activity"/>
    <property type="evidence" value="ECO:0007669"/>
    <property type="project" value="TreeGrafter"/>
</dbReference>
<evidence type="ECO:0000256" key="1">
    <source>
        <dbReference type="ARBA" id="ARBA00004141"/>
    </source>
</evidence>
<proteinExistence type="predicted"/>
<feature type="domain" description="Sodium/calcium exchanger membrane region" evidence="6">
    <location>
        <begin position="3"/>
        <end position="141"/>
    </location>
</feature>
<sequence>MTLLAFLAVALAVVFAGQRVAFYGDALAEKRGWGRAWVGLILVAATTSLPELITGTSAVLQGLVDIAVGDVLGSTLFNLLILSLLDAVGGRIPLLGRLHAGHALAVGFALIFLALQGAALWWGGPGLGPVSWYTPLALLLYLLATRLTFLYERRRPVAEVERLERLYGHLAEDQVVRGYLLWGGMVVLAASLLPTLAERLAEETGLGASFVGTALVGATTSLPEVVVTLAAARLGAFDLAVGDLLGSNLFNALILAWDDLLYPGSFFAAAHESHLAAVLVAFAMYGVVLLGMNYQALRKLAVLSWDTLALLGLYLVGLFWLYALR</sequence>
<dbReference type="GO" id="GO:0005886">
    <property type="term" value="C:plasma membrane"/>
    <property type="evidence" value="ECO:0007669"/>
    <property type="project" value="TreeGrafter"/>
</dbReference>
<evidence type="ECO:0000313" key="10">
    <source>
        <dbReference type="Proteomes" id="UP000287306"/>
    </source>
</evidence>
<keyword evidence="3 5" id="KW-1133">Transmembrane helix</keyword>
<feature type="transmembrane region" description="Helical" evidence="5">
    <location>
        <begin position="209"/>
        <end position="232"/>
    </location>
</feature>
<name>A0A430S3Q3_THESC</name>
<dbReference type="Proteomes" id="UP000286734">
    <property type="component" value="Unassembled WGS sequence"/>
</dbReference>
<feature type="transmembrane region" description="Helical" evidence="5">
    <location>
        <begin position="239"/>
        <end position="257"/>
    </location>
</feature>
<feature type="transmembrane region" description="Helical" evidence="5">
    <location>
        <begin position="100"/>
        <end position="124"/>
    </location>
</feature>
<dbReference type="InterPro" id="IPR004481">
    <property type="entry name" value="K/Na/Ca-exchanger"/>
</dbReference>
<keyword evidence="4 5" id="KW-0472">Membrane</keyword>
<dbReference type="InterPro" id="IPR044880">
    <property type="entry name" value="NCX_ion-bd_dom_sf"/>
</dbReference>
<feature type="transmembrane region" description="Helical" evidence="5">
    <location>
        <begin position="302"/>
        <end position="323"/>
    </location>
</feature>
<feature type="transmembrane region" description="Helical" evidence="5">
    <location>
        <begin position="66"/>
        <end position="88"/>
    </location>
</feature>
<feature type="transmembrane region" description="Helical" evidence="5">
    <location>
        <begin position="130"/>
        <end position="149"/>
    </location>
</feature>
<feature type="transmembrane region" description="Helical" evidence="5">
    <location>
        <begin position="269"/>
        <end position="290"/>
    </location>
</feature>
<protein>
    <submittedName>
        <fullName evidence="8">Sodium:proton exchanger</fullName>
    </submittedName>
</protein>
<keyword evidence="2 5" id="KW-0812">Transmembrane</keyword>
<dbReference type="GO" id="GO:0006874">
    <property type="term" value="P:intracellular calcium ion homeostasis"/>
    <property type="evidence" value="ECO:0007669"/>
    <property type="project" value="TreeGrafter"/>
</dbReference>
<feature type="transmembrane region" description="Helical" evidence="5">
    <location>
        <begin position="179"/>
        <end position="197"/>
    </location>
</feature>
<dbReference type="GO" id="GO:0005262">
    <property type="term" value="F:calcium channel activity"/>
    <property type="evidence" value="ECO:0007669"/>
    <property type="project" value="TreeGrafter"/>
</dbReference>
<dbReference type="Pfam" id="PF01699">
    <property type="entry name" value="Na_Ca_ex"/>
    <property type="match status" value="2"/>
</dbReference>
<evidence type="ECO:0000256" key="5">
    <source>
        <dbReference type="SAM" id="Phobius"/>
    </source>
</evidence>
<evidence type="ECO:0000256" key="3">
    <source>
        <dbReference type="ARBA" id="ARBA00022989"/>
    </source>
</evidence>
<feature type="domain" description="Sodium/calcium exchanger membrane region" evidence="6">
    <location>
        <begin position="184"/>
        <end position="322"/>
    </location>
</feature>